<protein>
    <submittedName>
        <fullName evidence="2">Uncharacterized protein</fullName>
    </submittedName>
</protein>
<comment type="caution">
    <text evidence="2">The sequence shown here is derived from an EMBL/GenBank/DDBJ whole genome shotgun (WGS) entry which is preliminary data.</text>
</comment>
<sequence length="289" mass="32444">MPRSKTRKPQLAVTKDIGDLFDYPDLPVKLRQDLYVLTRHQRVVINKLRAQIPEAKNSDARNAIQEITDLLIHRNDQTEELIEGVLDRKIQVYHKARKIKAEAKRPQRNTPSRQHNAQVTEVNSDTEDSEDDVEEVILGNNMGLAQQDSAEEESLNINTAQQAVPAQENKLMIVHGALDSTSVRILIDSGASNLLCRPGLAKTVIRSKEVQAEGFDGHCSGIKKVKEVSGTLCFGQWTFPDLILTEWDLGKKDFDVILGKPWMWCGRCAMYFTTGEFLDATSDSCSTKP</sequence>
<proteinExistence type="predicted"/>
<accession>A0A3R6ZKL8</accession>
<feature type="compositionally biased region" description="Polar residues" evidence="1">
    <location>
        <begin position="108"/>
        <end position="119"/>
    </location>
</feature>
<dbReference type="VEuPathDB" id="FungiDB:H257_17269"/>
<dbReference type="AlphaFoldDB" id="A0A3R6ZKL8"/>
<name>A0A3R6ZKL8_APHAT</name>
<dbReference type="CDD" id="cd00303">
    <property type="entry name" value="retropepsin_like"/>
    <property type="match status" value="1"/>
</dbReference>
<dbReference type="EMBL" id="QUTB01004058">
    <property type="protein sequence ID" value="RHY64430.1"/>
    <property type="molecule type" value="Genomic_DNA"/>
</dbReference>
<organism evidence="2 3">
    <name type="scientific">Aphanomyces astaci</name>
    <name type="common">Crayfish plague agent</name>
    <dbReference type="NCBI Taxonomy" id="112090"/>
    <lineage>
        <taxon>Eukaryota</taxon>
        <taxon>Sar</taxon>
        <taxon>Stramenopiles</taxon>
        <taxon>Oomycota</taxon>
        <taxon>Saprolegniomycetes</taxon>
        <taxon>Saprolegniales</taxon>
        <taxon>Verrucalvaceae</taxon>
        <taxon>Aphanomyces</taxon>
    </lineage>
</organism>
<dbReference type="VEuPathDB" id="FungiDB:H257_07543"/>
<feature type="region of interest" description="Disordered" evidence="1">
    <location>
        <begin position="98"/>
        <end position="130"/>
    </location>
</feature>
<evidence type="ECO:0000313" key="2">
    <source>
        <dbReference type="EMBL" id="RHY64430.1"/>
    </source>
</evidence>
<gene>
    <name evidence="2" type="ORF">DYB34_007586</name>
</gene>
<dbReference type="InterPro" id="IPR021109">
    <property type="entry name" value="Peptidase_aspartic_dom_sf"/>
</dbReference>
<evidence type="ECO:0000313" key="3">
    <source>
        <dbReference type="Proteomes" id="UP000283543"/>
    </source>
</evidence>
<reference evidence="2 3" key="1">
    <citation type="submission" date="2018-08" db="EMBL/GenBank/DDBJ databases">
        <title>Aphanomyces genome sequencing and annotation.</title>
        <authorList>
            <person name="Minardi D."/>
            <person name="Oidtmann B."/>
            <person name="Van Der Giezen M."/>
            <person name="Studholme D.J."/>
        </authorList>
    </citation>
    <scope>NUCLEOTIDE SEQUENCE [LARGE SCALE GENOMIC DNA]</scope>
    <source>
        <strain evidence="2 3">Si</strain>
    </source>
</reference>
<dbReference type="Gene3D" id="2.40.70.10">
    <property type="entry name" value="Acid Proteases"/>
    <property type="match status" value="1"/>
</dbReference>
<dbReference type="Proteomes" id="UP000283543">
    <property type="component" value="Unassembled WGS sequence"/>
</dbReference>
<evidence type="ECO:0000256" key="1">
    <source>
        <dbReference type="SAM" id="MobiDB-lite"/>
    </source>
</evidence>